<organism evidence="2 3">
    <name type="scientific">Olivibacter ginsenosidimutans</name>
    <dbReference type="NCBI Taxonomy" id="1176537"/>
    <lineage>
        <taxon>Bacteria</taxon>
        <taxon>Pseudomonadati</taxon>
        <taxon>Bacteroidota</taxon>
        <taxon>Sphingobacteriia</taxon>
        <taxon>Sphingobacteriales</taxon>
        <taxon>Sphingobacteriaceae</taxon>
        <taxon>Olivibacter</taxon>
    </lineage>
</organism>
<dbReference type="SUPFAM" id="SSF56935">
    <property type="entry name" value="Porins"/>
    <property type="match status" value="1"/>
</dbReference>
<name>A0ABP9B9D2_9SPHI</name>
<protein>
    <submittedName>
        <fullName evidence="2">Outer membrane protein transport protein</fullName>
    </submittedName>
</protein>
<evidence type="ECO:0000313" key="3">
    <source>
        <dbReference type="Proteomes" id="UP001501411"/>
    </source>
</evidence>
<dbReference type="Proteomes" id="UP001501411">
    <property type="component" value="Unassembled WGS sequence"/>
</dbReference>
<feature type="chain" id="PRO_5046809483" evidence="1">
    <location>
        <begin position="22"/>
        <end position="514"/>
    </location>
</feature>
<keyword evidence="3" id="KW-1185">Reference proteome</keyword>
<dbReference type="EMBL" id="BAABIQ010000032">
    <property type="protein sequence ID" value="GAA4792333.1"/>
    <property type="molecule type" value="Genomic_DNA"/>
</dbReference>
<comment type="caution">
    <text evidence="2">The sequence shown here is derived from an EMBL/GenBank/DDBJ whole genome shotgun (WGS) entry which is preliminary data.</text>
</comment>
<accession>A0ABP9B9D2</accession>
<keyword evidence="1" id="KW-0732">Signal</keyword>
<gene>
    <name evidence="2" type="ORF">GCM10023231_20480</name>
</gene>
<evidence type="ECO:0000313" key="2">
    <source>
        <dbReference type="EMBL" id="GAA4792333.1"/>
    </source>
</evidence>
<dbReference type="Gene3D" id="2.40.160.60">
    <property type="entry name" value="Outer membrane protein transport protein (OMPP1/FadL/TodX)"/>
    <property type="match status" value="1"/>
</dbReference>
<feature type="signal peptide" evidence="1">
    <location>
        <begin position="1"/>
        <end position="21"/>
    </location>
</feature>
<sequence>MNTKQLTILGALLGFFVTSKAQNSDEALLFSQYDQGSTARFKAMGNAQTSLGGDISNISGNPAGLGFFNSSDFAISLDYFGDKNKATYFGNPYNDTKDRFGLNQLGIVFNLPNMRARGSNLDQGWINFNVGIGYTKTNSFHSKLTYFGNNPNSSIADYFMDQTYLDQNSVIGKIGWDFGLFDQGKSGDPYYGMTSLNNEQGIMNSYSGFQSETNLSFGANYSNKFYLGASIGLATIDYKANRHFYEDGFIEDLTYLKTQPNWQESRFVTDEGYKELLNSDFEYDDQVWSHTKGTGVNLKLGMIYRPDDIFRIGISATTPTWYRMSDGWDDYYGIVNYEPNGGAQIGDPAEDATQGNYAEYNLRTPYRLNGGVSAVFSRGLLSADVEFVDYASMHFSSSDNPDIELYNEQIKNSYQGAVNFKVGGEFIVTPAFLLRAGYNHQGNPYKENDYKAQSISGGLGFRFGNYYVDATYQNWRQEYNHSPYSFTPEMGFETPVASIKNTRNYVFLTIGTKF</sequence>
<proteinExistence type="predicted"/>
<reference evidence="3" key="1">
    <citation type="journal article" date="2019" name="Int. J. Syst. Evol. Microbiol.">
        <title>The Global Catalogue of Microorganisms (GCM) 10K type strain sequencing project: providing services to taxonomists for standard genome sequencing and annotation.</title>
        <authorList>
            <consortium name="The Broad Institute Genomics Platform"/>
            <consortium name="The Broad Institute Genome Sequencing Center for Infectious Disease"/>
            <person name="Wu L."/>
            <person name="Ma J."/>
        </authorList>
    </citation>
    <scope>NUCLEOTIDE SEQUENCE [LARGE SCALE GENOMIC DNA]</scope>
    <source>
        <strain evidence="3">JCM 18200</strain>
    </source>
</reference>
<dbReference type="RefSeq" id="WP_345231677.1">
    <property type="nucleotide sequence ID" value="NZ_BAABIQ010000032.1"/>
</dbReference>
<evidence type="ECO:0000256" key="1">
    <source>
        <dbReference type="SAM" id="SignalP"/>
    </source>
</evidence>